<evidence type="ECO:0000313" key="2">
    <source>
        <dbReference type="EMBL" id="KWV71924.1"/>
    </source>
</evidence>
<comment type="caution">
    <text evidence="2">The sequence shown here is derived from an EMBL/GenBank/DDBJ whole genome shotgun (WGS) entry which is preliminary data.</text>
</comment>
<reference evidence="2 3" key="1">
    <citation type="submission" date="2015-05" db="EMBL/GenBank/DDBJ databases">
        <title>A genomic and transcriptomic approach to investigate the blue pigment phenotype in Pseudomonas fluorescens.</title>
        <authorList>
            <person name="Andreani N.A."/>
            <person name="Cardazzo B."/>
        </authorList>
    </citation>
    <scope>NUCLEOTIDE SEQUENCE [LARGE SCALE GENOMIC DNA]</scope>
    <source>
        <strain evidence="2 3">Ps_40</strain>
    </source>
</reference>
<name>A0A125QDH3_PSEFL</name>
<dbReference type="AlphaFoldDB" id="A0A125QDH3"/>
<feature type="compositionally biased region" description="Polar residues" evidence="1">
    <location>
        <begin position="52"/>
        <end position="61"/>
    </location>
</feature>
<gene>
    <name evidence="2" type="ORF">PFL603g_04465</name>
</gene>
<sequence length="317" mass="34378">MTGQWESKDTFIKTEFITTRVSDLHMTITVTASNNLYTASASIPSNLHWSKSQLTGSQREQVAQEHKRMQGIEKPEQDVSRKPELATGRPPGDTRTAEQIIEDNPILKNLGHQKDINRSLAYQQLGDWTSNNKDPQARADAAFNAARVLNYIDTSLSADGKHRGKAHGNGDLEGITRSGDARHGTPAGMWKDFTEQGYSALRDHHRLDSTSDTHVKADGTNKDNLQWLAGEAGKRTWFIPGLSNILLGIGDSDSGVEGAIKGAKAGFDKTRADGFDQALGSAAKGNIWGVLKGYASAVNKNEATPELVKTVLNKAGS</sequence>
<dbReference type="PATRIC" id="fig|294.195.peg.4769"/>
<evidence type="ECO:0000313" key="3">
    <source>
        <dbReference type="Proteomes" id="UP000063434"/>
    </source>
</evidence>
<dbReference type="RefSeq" id="WP_223816944.1">
    <property type="nucleotide sequence ID" value="NZ_LCYC01000058.1"/>
</dbReference>
<feature type="region of interest" description="Disordered" evidence="1">
    <location>
        <begin position="159"/>
        <end position="184"/>
    </location>
</feature>
<evidence type="ECO:0000256" key="1">
    <source>
        <dbReference type="SAM" id="MobiDB-lite"/>
    </source>
</evidence>
<dbReference type="Proteomes" id="UP000063434">
    <property type="component" value="Unassembled WGS sequence"/>
</dbReference>
<protein>
    <submittedName>
        <fullName evidence="2">Uncharacterized protein</fullName>
    </submittedName>
</protein>
<accession>A0A125QDH3</accession>
<dbReference type="EMBL" id="LCYC01000058">
    <property type="protein sequence ID" value="KWV71924.1"/>
    <property type="molecule type" value="Genomic_DNA"/>
</dbReference>
<feature type="region of interest" description="Disordered" evidence="1">
    <location>
        <begin position="52"/>
        <end position="96"/>
    </location>
</feature>
<organism evidence="2 3">
    <name type="scientific">Pseudomonas fluorescens</name>
    <dbReference type="NCBI Taxonomy" id="294"/>
    <lineage>
        <taxon>Bacteria</taxon>
        <taxon>Pseudomonadati</taxon>
        <taxon>Pseudomonadota</taxon>
        <taxon>Gammaproteobacteria</taxon>
        <taxon>Pseudomonadales</taxon>
        <taxon>Pseudomonadaceae</taxon>
        <taxon>Pseudomonas</taxon>
    </lineage>
</organism>
<proteinExistence type="predicted"/>
<feature type="compositionally biased region" description="Basic and acidic residues" evidence="1">
    <location>
        <begin position="62"/>
        <end position="84"/>
    </location>
</feature>